<feature type="domain" description="Aminoacyl-tRNA synthetase class I anticodon-binding" evidence="12">
    <location>
        <begin position="346"/>
        <end position="497"/>
    </location>
</feature>
<dbReference type="InterPro" id="IPR014729">
    <property type="entry name" value="Rossmann-like_a/b/a_fold"/>
</dbReference>
<dbReference type="EMBL" id="VIGC01000002">
    <property type="protein sequence ID" value="TQE97770.1"/>
    <property type="molecule type" value="Genomic_DNA"/>
</dbReference>
<dbReference type="EC" id="6.1.1.17" evidence="10"/>
<comment type="catalytic activity">
    <reaction evidence="10">
        <text>tRNA(Glu) + L-glutamate + ATP = L-glutamyl-tRNA(Glu) + AMP + diphosphate</text>
        <dbReference type="Rhea" id="RHEA:23540"/>
        <dbReference type="Rhea" id="RHEA-COMP:9663"/>
        <dbReference type="Rhea" id="RHEA-COMP:9680"/>
        <dbReference type="ChEBI" id="CHEBI:29985"/>
        <dbReference type="ChEBI" id="CHEBI:30616"/>
        <dbReference type="ChEBI" id="CHEBI:33019"/>
        <dbReference type="ChEBI" id="CHEBI:78442"/>
        <dbReference type="ChEBI" id="CHEBI:78520"/>
        <dbReference type="ChEBI" id="CHEBI:456215"/>
        <dbReference type="EC" id="6.1.1.17"/>
    </reaction>
</comment>
<evidence type="ECO:0000256" key="4">
    <source>
        <dbReference type="ARBA" id="ARBA00022723"/>
    </source>
</evidence>
<dbReference type="GO" id="GO:0000049">
    <property type="term" value="F:tRNA binding"/>
    <property type="evidence" value="ECO:0007669"/>
    <property type="project" value="InterPro"/>
</dbReference>
<dbReference type="InterPro" id="IPR004527">
    <property type="entry name" value="Glu-tRNA-ligase_bac/mito"/>
</dbReference>
<keyword evidence="7 10" id="KW-0067">ATP-binding</keyword>
<dbReference type="FunFam" id="3.40.50.620:FF:000045">
    <property type="entry name" value="Glutamate--tRNA ligase, mitochondrial"/>
    <property type="match status" value="1"/>
</dbReference>
<protein>
    <recommendedName>
        <fullName evidence="10">Glutamate--tRNA ligase</fullName>
        <ecNumber evidence="10">6.1.1.17</ecNumber>
    </recommendedName>
    <alternativeName>
        <fullName evidence="10">Glutamyl-tRNA synthetase</fullName>
        <shortName evidence="10">GluRS</shortName>
    </alternativeName>
</protein>
<keyword evidence="8 10" id="KW-0648">Protein biosynthesis</keyword>
<evidence type="ECO:0000256" key="8">
    <source>
        <dbReference type="ARBA" id="ARBA00022917"/>
    </source>
</evidence>
<dbReference type="Gene3D" id="1.10.8.70">
    <property type="entry name" value="Glutamate-tRNA synthetase, class I, anticodon-binding domain 1"/>
    <property type="match status" value="1"/>
</dbReference>
<dbReference type="PANTHER" id="PTHR43311">
    <property type="entry name" value="GLUTAMATE--TRNA LIGASE"/>
    <property type="match status" value="1"/>
</dbReference>
<evidence type="ECO:0000256" key="5">
    <source>
        <dbReference type="ARBA" id="ARBA00022741"/>
    </source>
</evidence>
<dbReference type="FunCoup" id="A0A540VLZ2">
    <property type="interactions" value="532"/>
</dbReference>
<dbReference type="NCBIfam" id="TIGR00464">
    <property type="entry name" value="gltX_bact"/>
    <property type="match status" value="1"/>
</dbReference>
<dbReference type="InterPro" id="IPR049940">
    <property type="entry name" value="GluQ/Sye"/>
</dbReference>
<dbReference type="InterPro" id="IPR001412">
    <property type="entry name" value="aa-tRNA-synth_I_CS"/>
</dbReference>
<dbReference type="AlphaFoldDB" id="A0A540VLZ2"/>
<dbReference type="GO" id="GO:0006424">
    <property type="term" value="P:glutamyl-tRNA aminoacylation"/>
    <property type="evidence" value="ECO:0007669"/>
    <property type="project" value="UniProtKB-UniRule"/>
</dbReference>
<evidence type="ECO:0000256" key="1">
    <source>
        <dbReference type="ARBA" id="ARBA00007894"/>
    </source>
</evidence>
<dbReference type="InParanoid" id="A0A540VLZ2"/>
<proteinExistence type="inferred from homology"/>
<sequence>MTEKGKGARVRFAPSPTGPLHLGGLRTALFNWLYARHTGGQFILRIEDTDQKRYDPQSLDELMDGLRWLGLDWDEGPDIGGPYGPYIQSQRREIYADYAQRLVESGHAYRCYATAEELEAMRAEQKARGLPQGYDRRYRYISDEERARLEAEGRPSVIRFAAPLEGKTVVHDLIRGDIEMDNSRINDPVLLKSDGMPTYHLAVVVDDHLMRITHVLRGEEWISSAPLHKLLYDAFGWEMPVLVHLPVILDPSGKGKMSKRKKVVGGKEYLALVREFREAGYLPEAMFNFLVNVGWNFDPEREIFTREEAIERFDLAQINPTAAALPYAKLEWLNGVYIREMDPAELQKRLAPFLAKQLGLDEETLRTSPRLAKLIPLIQVRIKLLSEAADIVDWAFKEASEITYPDPTLLIGKNMDTDQAVAALQRGLELLRSVEPFDAATLEAAFRAAAAEMNVKVGSFFAPFRVAITGKTVAPPLFESMEVLGREEVVRRVENALQALESYAAQAV</sequence>
<keyword evidence="14" id="KW-1185">Reference proteome</keyword>
<keyword evidence="3 10" id="KW-0436">Ligase</keyword>
<dbReference type="HAMAP" id="MF_00022">
    <property type="entry name" value="Glu_tRNA_synth_type1"/>
    <property type="match status" value="1"/>
</dbReference>
<dbReference type="PRINTS" id="PR00987">
    <property type="entry name" value="TRNASYNTHGLU"/>
</dbReference>
<evidence type="ECO:0000256" key="9">
    <source>
        <dbReference type="ARBA" id="ARBA00023146"/>
    </source>
</evidence>
<dbReference type="InterPro" id="IPR020752">
    <property type="entry name" value="Glu-tRNA-synth_I_codon-bd_sub1"/>
</dbReference>
<dbReference type="OrthoDB" id="9807503at2"/>
<evidence type="ECO:0000259" key="11">
    <source>
        <dbReference type="Pfam" id="PF00749"/>
    </source>
</evidence>
<comment type="caution">
    <text evidence="10">Lacks conserved residue(s) required for the propagation of feature annotation.</text>
</comment>
<keyword evidence="2 10" id="KW-0963">Cytoplasm</keyword>
<evidence type="ECO:0000256" key="10">
    <source>
        <dbReference type="HAMAP-Rule" id="MF_00022"/>
    </source>
</evidence>
<dbReference type="Gene3D" id="3.40.50.620">
    <property type="entry name" value="HUPs"/>
    <property type="match status" value="1"/>
</dbReference>
<keyword evidence="9 10" id="KW-0030">Aminoacyl-tRNA synthetase</keyword>
<dbReference type="Gene3D" id="1.10.10.350">
    <property type="match status" value="1"/>
</dbReference>
<evidence type="ECO:0000256" key="6">
    <source>
        <dbReference type="ARBA" id="ARBA00022833"/>
    </source>
</evidence>
<keyword evidence="4" id="KW-0479">Metal-binding</keyword>
<dbReference type="InterPro" id="IPR020058">
    <property type="entry name" value="Glu/Gln-tRNA-synth_Ib_cat-dom"/>
</dbReference>
<dbReference type="PANTHER" id="PTHR43311:SF2">
    <property type="entry name" value="GLUTAMATE--TRNA LIGASE, MITOCHONDRIAL-RELATED"/>
    <property type="match status" value="1"/>
</dbReference>
<evidence type="ECO:0000256" key="2">
    <source>
        <dbReference type="ARBA" id="ARBA00022490"/>
    </source>
</evidence>
<evidence type="ECO:0000256" key="3">
    <source>
        <dbReference type="ARBA" id="ARBA00022598"/>
    </source>
</evidence>
<evidence type="ECO:0000313" key="13">
    <source>
        <dbReference type="EMBL" id="TQE97770.1"/>
    </source>
</evidence>
<dbReference type="GO" id="GO:0005829">
    <property type="term" value="C:cytosol"/>
    <property type="evidence" value="ECO:0007669"/>
    <property type="project" value="TreeGrafter"/>
</dbReference>
<evidence type="ECO:0000259" key="12">
    <source>
        <dbReference type="Pfam" id="PF19269"/>
    </source>
</evidence>
<dbReference type="InterPro" id="IPR020751">
    <property type="entry name" value="aa-tRNA-synth_I_codon-bd_sub2"/>
</dbReference>
<reference evidence="13 14" key="1">
    <citation type="submission" date="2019-06" db="EMBL/GenBank/DDBJ databases">
        <title>Genome sequence of Litorilinea aerophila BAA-2444.</title>
        <authorList>
            <person name="Maclea K.S."/>
            <person name="Maurais E.G."/>
            <person name="Iannazzi L.C."/>
        </authorList>
    </citation>
    <scope>NUCLEOTIDE SEQUENCE [LARGE SCALE GENOMIC DNA]</scope>
    <source>
        <strain evidence="13 14">ATCC BAA-2444</strain>
    </source>
</reference>
<dbReference type="GO" id="GO:0005524">
    <property type="term" value="F:ATP binding"/>
    <property type="evidence" value="ECO:0007669"/>
    <property type="project" value="UniProtKB-UniRule"/>
</dbReference>
<name>A0A540VLZ2_9CHLR</name>
<dbReference type="CDD" id="cd00808">
    <property type="entry name" value="GluRS_core"/>
    <property type="match status" value="1"/>
</dbReference>
<dbReference type="Pfam" id="PF00749">
    <property type="entry name" value="tRNA-synt_1c"/>
    <property type="match status" value="1"/>
</dbReference>
<comment type="function">
    <text evidence="10">Catalyzes the attachment of glutamate to tRNA(Glu) in a two-step reaction: glutamate is first activated by ATP to form Glu-AMP and then transferred to the acceptor end of tRNA(Glu).</text>
</comment>
<feature type="short sequence motif" description="'HIGH' region" evidence="10">
    <location>
        <begin position="14"/>
        <end position="24"/>
    </location>
</feature>
<gene>
    <name evidence="10" type="primary">gltX</name>
    <name evidence="13" type="ORF">FKZ61_01735</name>
</gene>
<feature type="binding site" evidence="10">
    <location>
        <position position="259"/>
    </location>
    <ligand>
        <name>ATP</name>
        <dbReference type="ChEBI" id="CHEBI:30616"/>
    </ligand>
</feature>
<dbReference type="Proteomes" id="UP000317371">
    <property type="component" value="Unassembled WGS sequence"/>
</dbReference>
<dbReference type="InterPro" id="IPR008925">
    <property type="entry name" value="aa_tRNA-synth_I_cd-bd_sf"/>
</dbReference>
<comment type="similarity">
    <text evidence="1 10">Belongs to the class-I aminoacyl-tRNA synthetase family. Glutamate--tRNA ligase type 1 subfamily.</text>
</comment>
<dbReference type="InterPro" id="IPR045462">
    <property type="entry name" value="aa-tRNA-synth_I_cd-bd"/>
</dbReference>
<keyword evidence="6" id="KW-0862">Zinc</keyword>
<dbReference type="SUPFAM" id="SSF52374">
    <property type="entry name" value="Nucleotidylyl transferase"/>
    <property type="match status" value="1"/>
</dbReference>
<dbReference type="GO" id="GO:0004818">
    <property type="term" value="F:glutamate-tRNA ligase activity"/>
    <property type="evidence" value="ECO:0007669"/>
    <property type="project" value="UniProtKB-UniRule"/>
</dbReference>
<dbReference type="SUPFAM" id="SSF48163">
    <property type="entry name" value="An anticodon-binding domain of class I aminoacyl-tRNA synthetases"/>
    <property type="match status" value="1"/>
</dbReference>
<comment type="subunit">
    <text evidence="10">Monomer.</text>
</comment>
<dbReference type="InterPro" id="IPR000924">
    <property type="entry name" value="Glu/Gln-tRNA-synth"/>
</dbReference>
<dbReference type="Pfam" id="PF19269">
    <property type="entry name" value="Anticodon_2"/>
    <property type="match status" value="1"/>
</dbReference>
<keyword evidence="5 10" id="KW-0547">Nucleotide-binding</keyword>
<feature type="short sequence motif" description="'KMSKS' region" evidence="10">
    <location>
        <begin position="256"/>
        <end position="260"/>
    </location>
</feature>
<accession>A0A540VLZ2</accession>
<organism evidence="13 14">
    <name type="scientific">Litorilinea aerophila</name>
    <dbReference type="NCBI Taxonomy" id="1204385"/>
    <lineage>
        <taxon>Bacteria</taxon>
        <taxon>Bacillati</taxon>
        <taxon>Chloroflexota</taxon>
        <taxon>Caldilineae</taxon>
        <taxon>Caldilineales</taxon>
        <taxon>Caldilineaceae</taxon>
        <taxon>Litorilinea</taxon>
    </lineage>
</organism>
<evidence type="ECO:0000313" key="14">
    <source>
        <dbReference type="Proteomes" id="UP000317371"/>
    </source>
</evidence>
<dbReference type="PROSITE" id="PS00178">
    <property type="entry name" value="AA_TRNA_LIGASE_I"/>
    <property type="match status" value="1"/>
</dbReference>
<comment type="caution">
    <text evidence="13">The sequence shown here is derived from an EMBL/GenBank/DDBJ whole genome shotgun (WGS) entry which is preliminary data.</text>
</comment>
<feature type="domain" description="Glutamyl/glutaminyl-tRNA synthetase class Ib catalytic" evidence="11">
    <location>
        <begin position="9"/>
        <end position="332"/>
    </location>
</feature>
<comment type="subcellular location">
    <subcellularLocation>
        <location evidence="10">Cytoplasm</location>
    </subcellularLocation>
</comment>
<evidence type="ECO:0000256" key="7">
    <source>
        <dbReference type="ARBA" id="ARBA00022840"/>
    </source>
</evidence>
<dbReference type="GO" id="GO:0008270">
    <property type="term" value="F:zinc ion binding"/>
    <property type="evidence" value="ECO:0007669"/>
    <property type="project" value="InterPro"/>
</dbReference>
<dbReference type="InterPro" id="IPR033910">
    <property type="entry name" value="GluRS_core"/>
</dbReference>